<dbReference type="Pfam" id="PF13966">
    <property type="entry name" value="zf-RVT"/>
    <property type="match status" value="1"/>
</dbReference>
<sequence>MFFKVDFAKAYDSVRWDYLFDVLEAFGFGLTWCQWIRGDPLAPLLFILVMESLHLYFSRVVEAGIFKGVGVPRSNIETAASFIGCSIMGNQFRYLGVMVGGNMSRHKAWVDVVFKLRSRLSKLKAKNLSIDGVEVCFQYGSLWFQVIQALYGSNIASHSVHTASNWCSILREMHLLKYKGFDFLSLCSKRVGDGNNTSFWLDIWKGGSTLRDIFPRMFALEMDKQITVAAKMVAQVDASFCRPVRGGIEQDQLNELRSCIDSVSLSFSYDRWVCNASGDGNFRVKDIRNSIDDLILPSWSEPTRWMKFIPIKINIFVWRARRDCLPPKANLIRKGVSMEFIDCPICDSHVEDVHHILFQCDLAQAVLRRICRRWDLDWKFWSSFSNWNTWFANIKLASNNKRLLEGVFYVAWWFIWVFRNRLLFDDKLPSRSMIFDDIMSLSFHWCKNRCIGESKNIRNGLMMDGKIAGIAVGSRKTSAKSGMKMRVVKIEEQKGKGRGFHLHKTIENLKNAFS</sequence>
<keyword evidence="2" id="KW-0808">Transferase</keyword>
<reference evidence="2" key="1">
    <citation type="journal article" date="2019" name="Sci. Rep.">
        <title>Draft genome of Tanacetum cinerariifolium, the natural source of mosquito coil.</title>
        <authorList>
            <person name="Yamashiro T."/>
            <person name="Shiraishi A."/>
            <person name="Satake H."/>
            <person name="Nakayama K."/>
        </authorList>
    </citation>
    <scope>NUCLEOTIDE SEQUENCE</scope>
</reference>
<dbReference type="PANTHER" id="PTHR36617:SF5">
    <property type="entry name" value="OS05G0421675 PROTEIN"/>
    <property type="match status" value="1"/>
</dbReference>
<dbReference type="EMBL" id="BKCJ010176875">
    <property type="protein sequence ID" value="GEY41812.1"/>
    <property type="molecule type" value="Genomic_DNA"/>
</dbReference>
<name>A0A699HNM5_TANCI</name>
<evidence type="ECO:0000313" key="2">
    <source>
        <dbReference type="EMBL" id="GEY41812.1"/>
    </source>
</evidence>
<keyword evidence="2" id="KW-0695">RNA-directed DNA polymerase</keyword>
<dbReference type="InterPro" id="IPR026960">
    <property type="entry name" value="RVT-Znf"/>
</dbReference>
<protein>
    <submittedName>
        <fullName evidence="2">RNA-directed DNA polymerase, eukaryota</fullName>
    </submittedName>
</protein>
<gene>
    <name evidence="2" type="ORF">Tci_413786</name>
</gene>
<dbReference type="PANTHER" id="PTHR36617">
    <property type="entry name" value="PROTEIN, PUTATIVE-RELATED"/>
    <property type="match status" value="1"/>
</dbReference>
<evidence type="ECO:0000259" key="1">
    <source>
        <dbReference type="Pfam" id="PF13966"/>
    </source>
</evidence>
<feature type="domain" description="Reverse transcriptase zinc-binding" evidence="1">
    <location>
        <begin position="301"/>
        <end position="365"/>
    </location>
</feature>
<dbReference type="AlphaFoldDB" id="A0A699HNM5"/>
<keyword evidence="2" id="KW-0548">Nucleotidyltransferase</keyword>
<accession>A0A699HNM5</accession>
<comment type="caution">
    <text evidence="2">The sequence shown here is derived from an EMBL/GenBank/DDBJ whole genome shotgun (WGS) entry which is preliminary data.</text>
</comment>
<organism evidence="2">
    <name type="scientific">Tanacetum cinerariifolium</name>
    <name type="common">Dalmatian daisy</name>
    <name type="synonym">Chrysanthemum cinerariifolium</name>
    <dbReference type="NCBI Taxonomy" id="118510"/>
    <lineage>
        <taxon>Eukaryota</taxon>
        <taxon>Viridiplantae</taxon>
        <taxon>Streptophyta</taxon>
        <taxon>Embryophyta</taxon>
        <taxon>Tracheophyta</taxon>
        <taxon>Spermatophyta</taxon>
        <taxon>Magnoliopsida</taxon>
        <taxon>eudicotyledons</taxon>
        <taxon>Gunneridae</taxon>
        <taxon>Pentapetalae</taxon>
        <taxon>asterids</taxon>
        <taxon>campanulids</taxon>
        <taxon>Asterales</taxon>
        <taxon>Asteraceae</taxon>
        <taxon>Asteroideae</taxon>
        <taxon>Anthemideae</taxon>
        <taxon>Anthemidinae</taxon>
        <taxon>Tanacetum</taxon>
    </lineage>
</organism>
<dbReference type="GO" id="GO:0003964">
    <property type="term" value="F:RNA-directed DNA polymerase activity"/>
    <property type="evidence" value="ECO:0007669"/>
    <property type="project" value="UniProtKB-KW"/>
</dbReference>
<proteinExistence type="predicted"/>